<keyword evidence="3" id="KW-0614">Plasmid</keyword>
<geneLocation type="plasmid" evidence="3 4">
    <name>pCadTS8_1</name>
</geneLocation>
<gene>
    <name evidence="3" type="ORF">OLW01_15935</name>
</gene>
<accession>A0ABY7AQK2</accession>
<protein>
    <submittedName>
        <fullName evidence="3">DUF1080 domain-containing protein</fullName>
    </submittedName>
</protein>
<sequence length="256" mass="28448">MKERKIILITAAVVGLMGQATAAGEKEKTKPLKPHQYSEFWQPKVPVVEALKAGQPPSDAIVLFDGSDLSAWQSSKGGQAQWTVNTDGSMTVKPRSGAIETKQKYCDVQLHIEWKSPPKAVGKSGQQLGNSGIFMQGLYEMQILDSYQNETYSNGQAASIYKQHIPLANATRPTGQWNEYDIIYTAPRFNKKGQVTSPARFTAMHNGILVLHNVELQGPTVYVGTAHYDKAHGCEPIKLQDHRDPVSFRNIWLREL</sequence>
<keyword evidence="1" id="KW-0732">Signal</keyword>
<feature type="domain" description="3-keto-alpha-glucoside-1,2-lyase/3-keto-2-hydroxy-glucal hydratase" evidence="2">
    <location>
        <begin position="60"/>
        <end position="254"/>
    </location>
</feature>
<dbReference type="EMBL" id="CP109966">
    <property type="protein sequence ID" value="WAJ71825.1"/>
    <property type="molecule type" value="Genomic_DNA"/>
</dbReference>
<dbReference type="Proteomes" id="UP001163726">
    <property type="component" value="Plasmid pCadTS8_1"/>
</dbReference>
<organism evidence="3 4">
    <name type="scientific">Catenovulum adriaticum</name>
    <dbReference type="NCBI Taxonomy" id="2984846"/>
    <lineage>
        <taxon>Bacteria</taxon>
        <taxon>Pseudomonadati</taxon>
        <taxon>Pseudomonadota</taxon>
        <taxon>Gammaproteobacteria</taxon>
        <taxon>Alteromonadales</taxon>
        <taxon>Alteromonadaceae</taxon>
        <taxon>Catenovulum</taxon>
    </lineage>
</organism>
<feature type="signal peptide" evidence="1">
    <location>
        <begin position="1"/>
        <end position="22"/>
    </location>
</feature>
<dbReference type="Pfam" id="PF06439">
    <property type="entry name" value="3keto-disac_hyd"/>
    <property type="match status" value="1"/>
</dbReference>
<dbReference type="Gene3D" id="2.60.120.560">
    <property type="entry name" value="Exo-inulinase, domain 1"/>
    <property type="match status" value="1"/>
</dbReference>
<evidence type="ECO:0000259" key="2">
    <source>
        <dbReference type="Pfam" id="PF06439"/>
    </source>
</evidence>
<name>A0ABY7AQK2_9ALTE</name>
<dbReference type="InterPro" id="IPR010496">
    <property type="entry name" value="AL/BT2_dom"/>
</dbReference>
<dbReference type="RefSeq" id="WP_268076547.1">
    <property type="nucleotide sequence ID" value="NZ_CP109966.1"/>
</dbReference>
<evidence type="ECO:0000313" key="4">
    <source>
        <dbReference type="Proteomes" id="UP001163726"/>
    </source>
</evidence>
<proteinExistence type="predicted"/>
<keyword evidence="4" id="KW-1185">Reference proteome</keyword>
<feature type="chain" id="PRO_5045071913" evidence="1">
    <location>
        <begin position="23"/>
        <end position="256"/>
    </location>
</feature>
<reference evidence="3" key="1">
    <citation type="submission" date="2022-10" db="EMBL/GenBank/DDBJ databases">
        <title>Catenovulum adriacola sp. nov. isolated in the Harbour of Susak.</title>
        <authorList>
            <person name="Schoch T."/>
            <person name="Reich S.J."/>
            <person name="Stoeferle S."/>
            <person name="Flaiz M."/>
            <person name="Kazda M."/>
            <person name="Riedel C.U."/>
            <person name="Duerre P."/>
        </authorList>
    </citation>
    <scope>NUCLEOTIDE SEQUENCE</scope>
    <source>
        <strain evidence="3">TS8</strain>
        <plasmid evidence="3">pCadTS8_1</plasmid>
    </source>
</reference>
<evidence type="ECO:0000256" key="1">
    <source>
        <dbReference type="SAM" id="SignalP"/>
    </source>
</evidence>
<evidence type="ECO:0000313" key="3">
    <source>
        <dbReference type="EMBL" id="WAJ71825.1"/>
    </source>
</evidence>